<evidence type="ECO:0000256" key="1">
    <source>
        <dbReference type="ARBA" id="ARBA00004442"/>
    </source>
</evidence>
<evidence type="ECO:0000313" key="8">
    <source>
        <dbReference type="Proteomes" id="UP000812270"/>
    </source>
</evidence>
<reference evidence="7" key="1">
    <citation type="submission" date="2021-06" db="EMBL/GenBank/DDBJ databases">
        <authorList>
            <person name="Huq M.A."/>
        </authorList>
    </citation>
    <scope>NUCLEOTIDE SEQUENCE</scope>
    <source>
        <strain evidence="7">MAH-26</strain>
    </source>
</reference>
<evidence type="ECO:0000259" key="5">
    <source>
        <dbReference type="Pfam" id="PF07980"/>
    </source>
</evidence>
<keyword evidence="3" id="KW-0472">Membrane</keyword>
<accession>A0A9E2W2H3</accession>
<evidence type="ECO:0000313" key="7">
    <source>
        <dbReference type="EMBL" id="MBV4357330.1"/>
    </source>
</evidence>
<name>A0A9E2W2H3_9BACT</name>
<dbReference type="GO" id="GO:0009279">
    <property type="term" value="C:cell outer membrane"/>
    <property type="evidence" value="ECO:0007669"/>
    <property type="project" value="UniProtKB-SubCell"/>
</dbReference>
<comment type="caution">
    <text evidence="7">The sequence shown here is derived from an EMBL/GenBank/DDBJ whole genome shotgun (WGS) entry which is preliminary data.</text>
</comment>
<dbReference type="AlphaFoldDB" id="A0A9E2W2H3"/>
<gene>
    <name evidence="7" type="ORF">KTO63_09245</name>
</gene>
<sequence>MKTIAILLLSIILTIANGCKKFVTIDPPDDQIVNPKPFTNDATATETITGIYSEMMNGTNQFSSGYTSLLEGLYADELYYYTPGRFDEFTASNISQTNHGLIESSFWIPMYKYIYAANLALEQLKASTVLTSAVKQRLSGEALFIRVFCYDYLVDIFGDVPLELTSSYKVNMNFPRTSQYEVYKQMVNDIKEAIDLLPDDYPEPERTRPNKWAAKTLLARIQLETNDYSNAAITTSEVIANNQFHLDNDLSTIFQKESAEAIWQLQPVLPNYNTTEGNLILPANNNTQPSFLITTKLLDAFEEGDLRKAAWIKSRVFNGKILFYPFKYKVRTSLEVSENYVVMRLAELYLIRAEANAQLGNLEIAVKDINVIRARAGLKPTTANDLHSILQAIEQERRMELCFEWGHRWFDLKRTGRAATVLSIIKPDWVPSDTLWPIPIGQINLNPALTQNKGY</sequence>
<dbReference type="EMBL" id="JAHSPG010000004">
    <property type="protein sequence ID" value="MBV4357330.1"/>
    <property type="molecule type" value="Genomic_DNA"/>
</dbReference>
<feature type="domain" description="SusD-like N-terminal" evidence="6">
    <location>
        <begin position="104"/>
        <end position="223"/>
    </location>
</feature>
<protein>
    <submittedName>
        <fullName evidence="7">RagB/SusD family nutrient uptake outer membrane protein</fullName>
    </submittedName>
</protein>
<dbReference type="Proteomes" id="UP000812270">
    <property type="component" value="Unassembled WGS sequence"/>
</dbReference>
<organism evidence="7 8">
    <name type="scientific">Pinibacter aurantiacus</name>
    <dbReference type="NCBI Taxonomy" id="2851599"/>
    <lineage>
        <taxon>Bacteria</taxon>
        <taxon>Pseudomonadati</taxon>
        <taxon>Bacteroidota</taxon>
        <taxon>Chitinophagia</taxon>
        <taxon>Chitinophagales</taxon>
        <taxon>Chitinophagaceae</taxon>
        <taxon>Pinibacter</taxon>
    </lineage>
</organism>
<keyword evidence="2" id="KW-0732">Signal</keyword>
<comment type="subcellular location">
    <subcellularLocation>
        <location evidence="1">Cell outer membrane</location>
    </subcellularLocation>
</comment>
<proteinExistence type="predicted"/>
<feature type="domain" description="RagB/SusD" evidence="5">
    <location>
        <begin position="337"/>
        <end position="455"/>
    </location>
</feature>
<dbReference type="Pfam" id="PF07980">
    <property type="entry name" value="SusD_RagB"/>
    <property type="match status" value="1"/>
</dbReference>
<dbReference type="InterPro" id="IPR012944">
    <property type="entry name" value="SusD_RagB_dom"/>
</dbReference>
<dbReference type="RefSeq" id="WP_217790973.1">
    <property type="nucleotide sequence ID" value="NZ_JAHSPG010000004.1"/>
</dbReference>
<keyword evidence="8" id="KW-1185">Reference proteome</keyword>
<evidence type="ECO:0000256" key="4">
    <source>
        <dbReference type="ARBA" id="ARBA00023237"/>
    </source>
</evidence>
<evidence type="ECO:0000259" key="6">
    <source>
        <dbReference type="Pfam" id="PF14322"/>
    </source>
</evidence>
<dbReference type="InterPro" id="IPR033985">
    <property type="entry name" value="SusD-like_N"/>
</dbReference>
<evidence type="ECO:0000256" key="2">
    <source>
        <dbReference type="ARBA" id="ARBA00022729"/>
    </source>
</evidence>
<evidence type="ECO:0000256" key="3">
    <source>
        <dbReference type="ARBA" id="ARBA00023136"/>
    </source>
</evidence>
<dbReference type="CDD" id="cd08977">
    <property type="entry name" value="SusD"/>
    <property type="match status" value="1"/>
</dbReference>
<keyword evidence="4" id="KW-0998">Cell outer membrane</keyword>
<dbReference type="Pfam" id="PF14322">
    <property type="entry name" value="SusD-like_3"/>
    <property type="match status" value="1"/>
</dbReference>